<dbReference type="InterPro" id="IPR048493">
    <property type="entry name" value="DUF1980_N"/>
</dbReference>
<evidence type="ECO:0000313" key="4">
    <source>
        <dbReference type="EMBL" id="MBA2873900.1"/>
    </source>
</evidence>
<feature type="transmembrane region" description="Helical" evidence="1">
    <location>
        <begin position="81"/>
        <end position="102"/>
    </location>
</feature>
<keyword evidence="1" id="KW-0472">Membrane</keyword>
<dbReference type="InterPro" id="IPR052955">
    <property type="entry name" value="UPF0703_membrane_permease"/>
</dbReference>
<feature type="domain" description="DUF1980" evidence="2">
    <location>
        <begin position="7"/>
        <end position="113"/>
    </location>
</feature>
<evidence type="ECO:0000259" key="3">
    <source>
        <dbReference type="Pfam" id="PF21537"/>
    </source>
</evidence>
<evidence type="ECO:0000259" key="2">
    <source>
        <dbReference type="Pfam" id="PF09323"/>
    </source>
</evidence>
<dbReference type="Pfam" id="PF21537">
    <property type="entry name" value="DUF1980_C"/>
    <property type="match status" value="1"/>
</dbReference>
<dbReference type="EMBL" id="JACDUT010000001">
    <property type="protein sequence ID" value="MBA2873900.1"/>
    <property type="molecule type" value="Genomic_DNA"/>
</dbReference>
<accession>A0A7V9Z4Q9</accession>
<dbReference type="NCBIfam" id="TIGR03943">
    <property type="entry name" value="TIGR03943 family putative permease subunit"/>
    <property type="match status" value="1"/>
</dbReference>
<evidence type="ECO:0000313" key="5">
    <source>
        <dbReference type="Proteomes" id="UP000523087"/>
    </source>
</evidence>
<dbReference type="PANTHER" id="PTHR40047">
    <property type="entry name" value="UPF0703 PROTEIN YCGQ"/>
    <property type="match status" value="1"/>
</dbReference>
<gene>
    <name evidence="4" type="ORF">HNR31_000652</name>
</gene>
<dbReference type="PANTHER" id="PTHR40047:SF1">
    <property type="entry name" value="UPF0703 PROTEIN YCGQ"/>
    <property type="match status" value="1"/>
</dbReference>
<dbReference type="RefSeq" id="WP_181554798.1">
    <property type="nucleotide sequence ID" value="NZ_JACDUT010000001.1"/>
</dbReference>
<dbReference type="InterPro" id="IPR048447">
    <property type="entry name" value="DUF1980_C"/>
</dbReference>
<comment type="caution">
    <text evidence="4">The sequence shown here is derived from an EMBL/GenBank/DDBJ whole genome shotgun (WGS) entry which is preliminary data.</text>
</comment>
<name>A0A7V9Z4Q9_9BACL</name>
<dbReference type="Proteomes" id="UP000523087">
    <property type="component" value="Unassembled WGS sequence"/>
</dbReference>
<dbReference type="AlphaFoldDB" id="A0A7V9Z4Q9"/>
<reference evidence="4 5" key="1">
    <citation type="submission" date="2020-07" db="EMBL/GenBank/DDBJ databases">
        <title>Genomic Encyclopedia of Type Strains, Phase IV (KMG-IV): sequencing the most valuable type-strain genomes for metagenomic binning, comparative biology and taxonomic classification.</title>
        <authorList>
            <person name="Goeker M."/>
        </authorList>
    </citation>
    <scope>NUCLEOTIDE SEQUENCE [LARGE SCALE GENOMIC DNA]</scope>
    <source>
        <strain evidence="4 5">DSM 15730</strain>
    </source>
</reference>
<dbReference type="InterPro" id="IPR015402">
    <property type="entry name" value="DUF1980"/>
</dbReference>
<organism evidence="4 5">
    <name type="scientific">Thermaerobacillus caldiproteolyticus</name>
    <dbReference type="NCBI Taxonomy" id="247480"/>
    <lineage>
        <taxon>Bacteria</taxon>
        <taxon>Bacillati</taxon>
        <taxon>Bacillota</taxon>
        <taxon>Bacilli</taxon>
        <taxon>Bacillales</taxon>
        <taxon>Anoxybacillaceae</taxon>
        <taxon>Thermaerobacillus</taxon>
    </lineage>
</organism>
<feature type="transmembrane region" description="Helical" evidence="1">
    <location>
        <begin position="36"/>
        <end position="56"/>
    </location>
</feature>
<keyword evidence="5" id="KW-1185">Reference proteome</keyword>
<evidence type="ECO:0000256" key="1">
    <source>
        <dbReference type="SAM" id="Phobius"/>
    </source>
</evidence>
<keyword evidence="1" id="KW-1133">Transmembrane helix</keyword>
<keyword evidence="1" id="KW-0812">Transmembrane</keyword>
<sequence>MSNNLFLRGVLLLGFALLMFKLIVTGQIQQLIAPKMFPFIYFAMSVLFILGIIQIWRSDHKENAVYCECGHHEKKHPFQSLIVSVLFIVPVITGLMFSSQVLDSSVAAKRGVQIGRQPENNVSSDDGTQYLTELSQNETEKKPIEKSMNKKQLTEALTSTKKVVFTNENYLAILEIIHNNVKRFTGKEIELVGFVYREPDFVKEKAVIARFVVTCCVADASVYGMLASGEQLKQLNNDEWVKVTGIIDKTNYKGNILPCIKIKTVKKVKQPNEPYIHDTAL</sequence>
<proteinExistence type="predicted"/>
<feature type="domain" description="DUF1980" evidence="3">
    <location>
        <begin position="149"/>
        <end position="277"/>
    </location>
</feature>
<dbReference type="Pfam" id="PF09323">
    <property type="entry name" value="DUF1980"/>
    <property type="match status" value="1"/>
</dbReference>
<protein>
    <submittedName>
        <fullName evidence="4">Putative repeat protein (TIGR03943 family)</fullName>
    </submittedName>
</protein>
<feature type="transmembrane region" description="Helical" evidence="1">
    <location>
        <begin position="6"/>
        <end position="24"/>
    </location>
</feature>